<reference evidence="3 4" key="1">
    <citation type="journal article" date="2020" name="Nat. Commun.">
        <title>The structures of two archaeal type IV pili illuminate evolutionary relationships.</title>
        <authorList>
            <person name="Wang F."/>
            <person name="Baquero D.P."/>
            <person name="Su Z."/>
            <person name="Beltran L.C."/>
            <person name="Prangishvili D."/>
            <person name="Krupovic M."/>
            <person name="Egelman E.H."/>
        </authorList>
    </citation>
    <scope>NUCLEOTIDE SEQUENCE [LARGE SCALE GENOMIC DNA]</scope>
    <source>
        <strain evidence="3 4">POZ149</strain>
    </source>
</reference>
<evidence type="ECO:0000313" key="3">
    <source>
        <dbReference type="EMBL" id="QPG51258.1"/>
    </source>
</evidence>
<dbReference type="PANTHER" id="PTHR36700">
    <property type="entry name" value="CRISPR SYSTEM CMR SUBUNIT CMR4"/>
    <property type="match status" value="1"/>
</dbReference>
<evidence type="ECO:0000313" key="4">
    <source>
        <dbReference type="Proteomes" id="UP000594632"/>
    </source>
</evidence>
<keyword evidence="1" id="KW-0051">Antiviral defense</keyword>
<evidence type="ECO:0000256" key="1">
    <source>
        <dbReference type="ARBA" id="ARBA00023118"/>
    </source>
</evidence>
<name>A0A7S9ILA1_SACSO</name>
<dbReference type="PANTHER" id="PTHR36700:SF1">
    <property type="entry name" value="CRISPR SYSTEM CMR SUBUNIT CMR4"/>
    <property type="match status" value="1"/>
</dbReference>
<protein>
    <submittedName>
        <fullName evidence="3">Type III-B CRISPR module RAMP protein Cmr4</fullName>
    </submittedName>
</protein>
<dbReference type="InterPro" id="IPR013410">
    <property type="entry name" value="CRISPR-assoc_RAMP_Cmr4"/>
</dbReference>
<dbReference type="RefSeq" id="WP_048054248.1">
    <property type="nucleotide sequence ID" value="NZ_LT549890.1"/>
</dbReference>
<dbReference type="NCBIfam" id="TIGR02580">
    <property type="entry name" value="cas_RAMP_Cmr4"/>
    <property type="match status" value="1"/>
</dbReference>
<dbReference type="InterPro" id="IPR005537">
    <property type="entry name" value="RAMP_III_fam"/>
</dbReference>
<accession>A0A7S9ILA1</accession>
<feature type="domain" description="CRISPR type III-associated protein" evidence="2">
    <location>
        <begin position="12"/>
        <end position="299"/>
    </location>
</feature>
<dbReference type="Pfam" id="PF03787">
    <property type="entry name" value="RAMPs"/>
    <property type="match status" value="1"/>
</dbReference>
<dbReference type="OrthoDB" id="44077at2157"/>
<organism evidence="3 4">
    <name type="scientific">Saccharolobus solfataricus</name>
    <name type="common">Sulfolobus solfataricus</name>
    <dbReference type="NCBI Taxonomy" id="2287"/>
    <lineage>
        <taxon>Archaea</taxon>
        <taxon>Thermoproteota</taxon>
        <taxon>Thermoprotei</taxon>
        <taxon>Sulfolobales</taxon>
        <taxon>Sulfolobaceae</taxon>
        <taxon>Saccharolobus</taxon>
    </lineage>
</organism>
<dbReference type="GeneID" id="1453504"/>
<dbReference type="Proteomes" id="UP000594632">
    <property type="component" value="Chromosome"/>
</dbReference>
<dbReference type="GeneID" id="27428313"/>
<dbReference type="EMBL" id="CP050869">
    <property type="protein sequence ID" value="QPG51258.1"/>
    <property type="molecule type" value="Genomic_DNA"/>
</dbReference>
<sequence>MTYYTFVKPFFIKAVTHLHVSSGTSVEEEVDLPFQRDELNYPTIFASSLKGAIKSFLLKEYSNAREIIYKVLGSDENPDEASLGSFLDAVLFAIPARSIGVSGLDEAWVYVTTYELLRKVKSLLESMNTLSATQFTSLLDAINNILQESKNLIISDNAASVILNEDFYVELSNIQNEYIQSLLGDMLIENSTYNQSNQNSQSQGNHLVKPLIVLKDSIGREVINRSLIRVRRIKIKRSSKTVEEGGLWSEEYVPVNSLFFSSFLARGSKDTAYFADCILRKTRYLILGGKETIGKGIVELRWLND</sequence>
<gene>
    <name evidence="3" type="primary">cmr4</name>
    <name evidence="3" type="ORF">HFC64_04800</name>
</gene>
<proteinExistence type="predicted"/>
<dbReference type="AlphaFoldDB" id="A0A7S9ILA1"/>
<dbReference type="GO" id="GO:0051607">
    <property type="term" value="P:defense response to virus"/>
    <property type="evidence" value="ECO:0007669"/>
    <property type="project" value="UniProtKB-KW"/>
</dbReference>
<evidence type="ECO:0000259" key="2">
    <source>
        <dbReference type="Pfam" id="PF03787"/>
    </source>
</evidence>